<gene>
    <name evidence="2" type="ORF">CBM2634_A300035</name>
</gene>
<proteinExistence type="predicted"/>
<evidence type="ECO:0000313" key="3">
    <source>
        <dbReference type="Proteomes" id="UP000256805"/>
    </source>
</evidence>
<sequence length="126" mass="14217">MPIAAWLADLVVIAHALFIVFVVAGGLLVLRWPRAAWVHLPAAVWGVLIEWSGWICPLTPLENMLRRAAGQVGYSGGFVERYLLPLIYPAGLTPAVQLWLGLVVLVVNVAIYALWWRRRRHHHARR</sequence>
<name>A0A375J0B1_9BURK</name>
<reference evidence="2 3" key="1">
    <citation type="submission" date="2018-01" db="EMBL/GenBank/DDBJ databases">
        <authorList>
            <person name="Gaut B.S."/>
            <person name="Morton B.R."/>
            <person name="Clegg M.T."/>
            <person name="Duvall M.R."/>
        </authorList>
    </citation>
    <scope>NUCLEOTIDE SEQUENCE [LARGE SCALE GENOMIC DNA]</scope>
    <source>
        <strain evidence="2">Cupriavidus taiwanensis cmp 52</strain>
    </source>
</reference>
<accession>A0A375J0B1</accession>
<keyword evidence="1" id="KW-0812">Transmembrane</keyword>
<organism evidence="2 3">
    <name type="scientific">Cupriavidus taiwanensis</name>
    <dbReference type="NCBI Taxonomy" id="164546"/>
    <lineage>
        <taxon>Bacteria</taxon>
        <taxon>Pseudomonadati</taxon>
        <taxon>Pseudomonadota</taxon>
        <taxon>Betaproteobacteria</taxon>
        <taxon>Burkholderiales</taxon>
        <taxon>Burkholderiaceae</taxon>
        <taxon>Cupriavidus</taxon>
    </lineage>
</organism>
<dbReference type="AlphaFoldDB" id="A0A375J0B1"/>
<keyword evidence="1" id="KW-0472">Membrane</keyword>
<evidence type="ECO:0000313" key="2">
    <source>
        <dbReference type="EMBL" id="SPR98645.1"/>
    </source>
</evidence>
<feature type="transmembrane region" description="Helical" evidence="1">
    <location>
        <begin position="37"/>
        <end position="55"/>
    </location>
</feature>
<evidence type="ECO:0000256" key="1">
    <source>
        <dbReference type="SAM" id="Phobius"/>
    </source>
</evidence>
<protein>
    <recommendedName>
        <fullName evidence="4">DUF2784 domain-containing protein</fullName>
    </recommendedName>
</protein>
<keyword evidence="1" id="KW-1133">Transmembrane helix</keyword>
<evidence type="ECO:0008006" key="4">
    <source>
        <dbReference type="Google" id="ProtNLM"/>
    </source>
</evidence>
<feature type="transmembrane region" description="Helical" evidence="1">
    <location>
        <begin position="6"/>
        <end position="30"/>
    </location>
</feature>
<dbReference type="InterPro" id="IPR021218">
    <property type="entry name" value="DUF2784"/>
</dbReference>
<feature type="transmembrane region" description="Helical" evidence="1">
    <location>
        <begin position="96"/>
        <end position="116"/>
    </location>
</feature>
<dbReference type="RefSeq" id="WP_116383809.1">
    <property type="nucleotide sequence ID" value="NZ_LS483233.1"/>
</dbReference>
<dbReference type="Proteomes" id="UP000256805">
    <property type="component" value="Unassembled WGS sequence"/>
</dbReference>
<dbReference type="Pfam" id="PF10861">
    <property type="entry name" value="DUF2784"/>
    <property type="match status" value="1"/>
</dbReference>
<dbReference type="EMBL" id="OVTA01000024">
    <property type="protein sequence ID" value="SPR98645.1"/>
    <property type="molecule type" value="Genomic_DNA"/>
</dbReference>